<reference evidence="1" key="1">
    <citation type="submission" date="2020-03" db="EMBL/GenBank/DDBJ databases">
        <title>The deep terrestrial virosphere.</title>
        <authorList>
            <person name="Holmfeldt K."/>
            <person name="Nilsson E."/>
            <person name="Simone D."/>
            <person name="Lopez-Fernandez M."/>
            <person name="Wu X."/>
            <person name="de Brujin I."/>
            <person name="Lundin D."/>
            <person name="Andersson A."/>
            <person name="Bertilsson S."/>
            <person name="Dopson M."/>
        </authorList>
    </citation>
    <scope>NUCLEOTIDE SEQUENCE</scope>
    <source>
        <strain evidence="1">MM415B04109</strain>
    </source>
</reference>
<evidence type="ECO:0000313" key="1">
    <source>
        <dbReference type="EMBL" id="QJA93821.1"/>
    </source>
</evidence>
<name>A0A6M3LLA0_9ZZZZ</name>
<gene>
    <name evidence="1" type="ORF">MM415B04109_0005</name>
</gene>
<organism evidence="1">
    <name type="scientific">viral metagenome</name>
    <dbReference type="NCBI Taxonomy" id="1070528"/>
    <lineage>
        <taxon>unclassified sequences</taxon>
        <taxon>metagenomes</taxon>
        <taxon>organismal metagenomes</taxon>
    </lineage>
</organism>
<proteinExistence type="predicted"/>
<dbReference type="EMBL" id="MT143180">
    <property type="protein sequence ID" value="QJA93821.1"/>
    <property type="molecule type" value="Genomic_DNA"/>
</dbReference>
<sequence>MSTEFLSLKPSDHVDGGGGLFDDFDGKIVKAEYVKAKYGSMTEAKIVAKLYFKNPEARDVFDRTYSCGELKGWEIAEGGRTIAKVAKDATGLNKTCNYHIFLDELVKGGYPEDQLSSDITALVGLEGHLKDKTITRTTRGQKQDSKVLCFTRIDRFPWDTAAAVGGKANGETTDETDLSEQAIEAVKFVLAKAKKPLSFEEIQAKAAIGPLLKFKNRRAIKDAITADLLTAGDGELWEQDGEAYKAL</sequence>
<dbReference type="AlphaFoldDB" id="A0A6M3LLA0"/>
<protein>
    <submittedName>
        <fullName evidence="1">Uncharacterized protein</fullName>
    </submittedName>
</protein>
<accession>A0A6M3LLA0</accession>